<dbReference type="Proteomes" id="UP000233458">
    <property type="component" value="Chromosome"/>
</dbReference>
<feature type="domain" description="Phage-Barnase-EndoU-ColicinE5/D-RelE like nuclease 2" evidence="3">
    <location>
        <begin position="283"/>
        <end position="411"/>
    </location>
</feature>
<keyword evidence="5" id="KW-1185">Reference proteome</keyword>
<evidence type="ECO:0000259" key="2">
    <source>
        <dbReference type="Pfam" id="PF04233"/>
    </source>
</evidence>
<proteinExistence type="predicted"/>
<evidence type="ECO:0000313" key="5">
    <source>
        <dbReference type="Proteomes" id="UP000233458"/>
    </source>
</evidence>
<feature type="region of interest" description="Disordered" evidence="1">
    <location>
        <begin position="198"/>
        <end position="235"/>
    </location>
</feature>
<reference evidence="4 5" key="1">
    <citation type="submission" date="2017-10" db="EMBL/GenBank/DDBJ databases">
        <title>Biodiversity and function of Thalassospira species in the particle-attached aromatic-hydrocarbon-degrading consortia from the surface seawater of the China South Sea.</title>
        <authorList>
            <person name="Dong C."/>
            <person name="Liu R."/>
            <person name="Shao Z."/>
        </authorList>
    </citation>
    <scope>NUCLEOTIDE SEQUENCE [LARGE SCALE GENOMIC DNA]</scope>
    <source>
        <strain evidence="4 5">CSC3H3</strain>
    </source>
</reference>
<gene>
    <name evidence="4" type="ORF">CSC3H3_15300</name>
</gene>
<evidence type="ECO:0008006" key="6">
    <source>
        <dbReference type="Google" id="ProtNLM"/>
    </source>
</evidence>
<protein>
    <recommendedName>
        <fullName evidence="6">Phage head morphogenesis domain-containing protein</fullName>
    </recommendedName>
</protein>
<dbReference type="Pfam" id="PF18810">
    <property type="entry name" value="PBECR2"/>
    <property type="match status" value="1"/>
</dbReference>
<dbReference type="InterPro" id="IPR006528">
    <property type="entry name" value="Phage_head_morphogenesis_dom"/>
</dbReference>
<evidence type="ECO:0000256" key="1">
    <source>
        <dbReference type="SAM" id="MobiDB-lite"/>
    </source>
</evidence>
<accession>A0ABN5FKC6</accession>
<dbReference type="EMBL" id="CP024199">
    <property type="protein sequence ID" value="AUG53931.1"/>
    <property type="molecule type" value="Genomic_DNA"/>
</dbReference>
<organism evidence="4 5">
    <name type="scientific">Thalassospira marina</name>
    <dbReference type="NCBI Taxonomy" id="2048283"/>
    <lineage>
        <taxon>Bacteria</taxon>
        <taxon>Pseudomonadati</taxon>
        <taxon>Pseudomonadota</taxon>
        <taxon>Alphaproteobacteria</taxon>
        <taxon>Rhodospirillales</taxon>
        <taxon>Thalassospiraceae</taxon>
        <taxon>Thalassospira</taxon>
    </lineage>
</organism>
<sequence length="413" mass="46317">MASSAQYGSVSFKQQIDFFRSKLAMPTRAWTDLYGGEHDHGFMVAGASKMVLIEDLQASITKMIDEGLTIAQFRKEFDEIVARHGWDYKGGRNWRTRVIYETNLRQSYHAGREAQMADPALRKRRPYGLYRHGGSSDPRPHHLAKDGWVIPLDDPFWDTWSPQNGWGCTCKKFAISARDVERMGLTVMEQAPDIPMVTKTVGVNGPSPREVTLPEGIDPGFEHRPGGSRIRPMSPPEIEQPIKSVPGRHFPDRPATDGLPDARDFAGSLLAEGLAPEIYIDSFLKEFGASLDAPKVFVDAAGEPLAISDALFRHPGTGKLKVGKQDRARFLPLLARAIKEPDEIWIAGEFHGATNRPVLRRRYIARFLIEGEAQPGIAVFEWGRDGWAGVTTFPSSEDYIREFRNGVLLYRRD</sequence>
<dbReference type="Pfam" id="PF04233">
    <property type="entry name" value="Phage_Mu_F"/>
    <property type="match status" value="1"/>
</dbReference>
<dbReference type="RefSeq" id="WP_101285397.1">
    <property type="nucleotide sequence ID" value="NZ_CP024199.1"/>
</dbReference>
<name>A0ABN5FKC6_9PROT</name>
<evidence type="ECO:0000313" key="4">
    <source>
        <dbReference type="EMBL" id="AUG53931.1"/>
    </source>
</evidence>
<feature type="domain" description="Phage head morphogenesis" evidence="2">
    <location>
        <begin position="56"/>
        <end position="171"/>
    </location>
</feature>
<dbReference type="InterPro" id="IPR041110">
    <property type="entry name" value="PBECR2"/>
</dbReference>
<evidence type="ECO:0000259" key="3">
    <source>
        <dbReference type="Pfam" id="PF18810"/>
    </source>
</evidence>